<dbReference type="WBParaSite" id="MCU_003211-RA">
    <property type="protein sequence ID" value="MCU_003211-RA"/>
    <property type="gene ID" value="MCU_003211"/>
</dbReference>
<dbReference type="PROSITE" id="PS00178">
    <property type="entry name" value="AA_TRNA_LIGASE_I"/>
    <property type="match status" value="1"/>
</dbReference>
<dbReference type="SUPFAM" id="SSF50677">
    <property type="entry name" value="ValRS/IleRS/LeuRS editing domain"/>
    <property type="match status" value="1"/>
</dbReference>
<keyword evidence="7" id="KW-0030">Aminoacyl-tRNA synthetase</keyword>
<evidence type="ECO:0000256" key="1">
    <source>
        <dbReference type="ARBA" id="ARBA00005594"/>
    </source>
</evidence>
<proteinExistence type="inferred from homology"/>
<evidence type="ECO:0000256" key="3">
    <source>
        <dbReference type="ARBA" id="ARBA00022598"/>
    </source>
</evidence>
<keyword evidence="5" id="KW-0067">ATP-binding</keyword>
<evidence type="ECO:0000256" key="7">
    <source>
        <dbReference type="ARBA" id="ARBA00023146"/>
    </source>
</evidence>
<evidence type="ECO:0000256" key="4">
    <source>
        <dbReference type="ARBA" id="ARBA00022741"/>
    </source>
</evidence>
<sequence>MDGDDLPPSISFPEEEENIIRLHEKLDAFQTSCKLSSKRPSYTFYDGPPFATGLPHYGHLLAGTIKDIVTRFAYSQGYHVERHFGWDCHGLPVEYEVDKIHNITGPHDVEKMGVAAYNDKCREIVMRYSSQWKTVVQRIGRWIDFENDYRTMYPSFMESVWWAFKQLFEKGLVYRGIKVMPYSTACATPLSNFEAGQNYKDVQDPAVIVSFPLDNESGVELLAWSTTPWTLPSNLALCVNPDKDYVKLQDKSRDRVFIMMECRVSSLYKSPDDYTVLKELKGKDLSGLSYKPLFDYFIALKTSRGAFRVVCDNYVTEETGTGIVHQAPYFGE</sequence>
<keyword evidence="6" id="KW-0648">Protein biosynthesis</keyword>
<comment type="similarity">
    <text evidence="1">Belongs to the class-I aminoacyl-tRNA synthetase family.</text>
</comment>
<dbReference type="PANTHER" id="PTHR42780">
    <property type="entry name" value="SOLEUCYL-TRNA SYNTHETASE"/>
    <property type="match status" value="1"/>
</dbReference>
<dbReference type="InterPro" id="IPR009008">
    <property type="entry name" value="Val/Leu/Ile-tRNA-synth_edit"/>
</dbReference>
<dbReference type="EC" id="6.1.1.5" evidence="2"/>
<evidence type="ECO:0000256" key="6">
    <source>
        <dbReference type="ARBA" id="ARBA00022917"/>
    </source>
</evidence>
<dbReference type="GO" id="GO:0002161">
    <property type="term" value="F:aminoacyl-tRNA deacylase activity"/>
    <property type="evidence" value="ECO:0007669"/>
    <property type="project" value="InterPro"/>
</dbReference>
<dbReference type="AlphaFoldDB" id="A0A5K3EUM1"/>
<evidence type="ECO:0000256" key="5">
    <source>
        <dbReference type="ARBA" id="ARBA00022840"/>
    </source>
</evidence>
<comment type="catalytic activity">
    <reaction evidence="9">
        <text>tRNA(Ile) + L-isoleucine + ATP = L-isoleucyl-tRNA(Ile) + AMP + diphosphate</text>
        <dbReference type="Rhea" id="RHEA:11060"/>
        <dbReference type="Rhea" id="RHEA-COMP:9666"/>
        <dbReference type="Rhea" id="RHEA-COMP:9695"/>
        <dbReference type="ChEBI" id="CHEBI:30616"/>
        <dbReference type="ChEBI" id="CHEBI:33019"/>
        <dbReference type="ChEBI" id="CHEBI:58045"/>
        <dbReference type="ChEBI" id="CHEBI:78442"/>
        <dbReference type="ChEBI" id="CHEBI:78528"/>
        <dbReference type="ChEBI" id="CHEBI:456215"/>
        <dbReference type="EC" id="6.1.1.5"/>
    </reaction>
</comment>
<protein>
    <recommendedName>
        <fullName evidence="2">isoleucine--tRNA ligase</fullName>
        <ecNumber evidence="2">6.1.1.5</ecNumber>
    </recommendedName>
    <alternativeName>
        <fullName evidence="8">Isoleucyl-tRNA synthetase</fullName>
    </alternativeName>
</protein>
<keyword evidence="3" id="KW-0436">Ligase</keyword>
<evidence type="ECO:0000313" key="11">
    <source>
        <dbReference type="WBParaSite" id="MCU_003211-RA"/>
    </source>
</evidence>
<dbReference type="Pfam" id="PF00133">
    <property type="entry name" value="tRNA-synt_1"/>
    <property type="match status" value="1"/>
</dbReference>
<evidence type="ECO:0000256" key="2">
    <source>
        <dbReference type="ARBA" id="ARBA00013165"/>
    </source>
</evidence>
<evidence type="ECO:0000259" key="10">
    <source>
        <dbReference type="Pfam" id="PF00133"/>
    </source>
</evidence>
<keyword evidence="4" id="KW-0547">Nucleotide-binding</keyword>
<dbReference type="InterPro" id="IPR001412">
    <property type="entry name" value="aa-tRNA-synth_I_CS"/>
</dbReference>
<dbReference type="PRINTS" id="PR00984">
    <property type="entry name" value="TRNASYNTHILE"/>
</dbReference>
<feature type="domain" description="Aminoacyl-tRNA synthetase class Ia" evidence="10">
    <location>
        <begin position="22"/>
        <end position="227"/>
    </location>
</feature>
<dbReference type="PANTHER" id="PTHR42780:SF1">
    <property type="entry name" value="ISOLEUCINE--TRNA LIGASE, CYTOPLASMIC"/>
    <property type="match status" value="1"/>
</dbReference>
<dbReference type="FunFam" id="3.40.50.620:FF:000023">
    <property type="entry name" value="Isoleucyl-tRNA synthetase,cytoplasmic"/>
    <property type="match status" value="1"/>
</dbReference>
<reference evidence="11" key="1">
    <citation type="submission" date="2019-11" db="UniProtKB">
        <authorList>
            <consortium name="WormBaseParasite"/>
        </authorList>
    </citation>
    <scope>IDENTIFICATION</scope>
</reference>
<organism evidence="11">
    <name type="scientific">Mesocestoides corti</name>
    <name type="common">Flatworm</name>
    <dbReference type="NCBI Taxonomy" id="53468"/>
    <lineage>
        <taxon>Eukaryota</taxon>
        <taxon>Metazoa</taxon>
        <taxon>Spiralia</taxon>
        <taxon>Lophotrochozoa</taxon>
        <taxon>Platyhelminthes</taxon>
        <taxon>Cestoda</taxon>
        <taxon>Eucestoda</taxon>
        <taxon>Cyclophyllidea</taxon>
        <taxon>Mesocestoididae</taxon>
        <taxon>Mesocestoides</taxon>
    </lineage>
</organism>
<name>A0A5K3EUM1_MESCO</name>
<dbReference type="InterPro" id="IPR002301">
    <property type="entry name" value="Ile-tRNA-ligase"/>
</dbReference>
<dbReference type="InterPro" id="IPR023586">
    <property type="entry name" value="Ile-tRNA-ligase_type2"/>
</dbReference>
<dbReference type="GO" id="GO:0005524">
    <property type="term" value="F:ATP binding"/>
    <property type="evidence" value="ECO:0007669"/>
    <property type="project" value="UniProtKB-KW"/>
</dbReference>
<dbReference type="GO" id="GO:0006428">
    <property type="term" value="P:isoleucyl-tRNA aminoacylation"/>
    <property type="evidence" value="ECO:0007669"/>
    <property type="project" value="InterPro"/>
</dbReference>
<dbReference type="InterPro" id="IPR014729">
    <property type="entry name" value="Rossmann-like_a/b/a_fold"/>
</dbReference>
<dbReference type="Gene3D" id="3.40.50.620">
    <property type="entry name" value="HUPs"/>
    <property type="match status" value="1"/>
</dbReference>
<dbReference type="Gene3D" id="3.90.740.10">
    <property type="entry name" value="Valyl/Leucyl/Isoleucyl-tRNA synthetase, editing domain"/>
    <property type="match status" value="1"/>
</dbReference>
<dbReference type="InterPro" id="IPR002300">
    <property type="entry name" value="aa-tRNA-synth_Ia"/>
</dbReference>
<dbReference type="SUPFAM" id="SSF52374">
    <property type="entry name" value="Nucleotidylyl transferase"/>
    <property type="match status" value="1"/>
</dbReference>
<evidence type="ECO:0000256" key="9">
    <source>
        <dbReference type="ARBA" id="ARBA00048359"/>
    </source>
</evidence>
<dbReference type="GO" id="GO:0004822">
    <property type="term" value="F:isoleucine-tRNA ligase activity"/>
    <property type="evidence" value="ECO:0007669"/>
    <property type="project" value="UniProtKB-EC"/>
</dbReference>
<accession>A0A5K3EUM1</accession>
<evidence type="ECO:0000256" key="8">
    <source>
        <dbReference type="ARBA" id="ARBA00032665"/>
    </source>
</evidence>